<accession>A0AAV5E7I5</accession>
<dbReference type="InterPro" id="IPR001005">
    <property type="entry name" value="SANT/Myb"/>
</dbReference>
<feature type="domain" description="Myb-like" evidence="2">
    <location>
        <begin position="257"/>
        <end position="309"/>
    </location>
</feature>
<reference evidence="3" key="2">
    <citation type="submission" date="2021-12" db="EMBL/GenBank/DDBJ databases">
        <title>Resequencing data analysis of finger millet.</title>
        <authorList>
            <person name="Hatakeyama M."/>
            <person name="Aluri S."/>
            <person name="Balachadran M.T."/>
            <person name="Sivarajan S.R."/>
            <person name="Poveda L."/>
            <person name="Shimizu-Inatsugi R."/>
            <person name="Schlapbach R."/>
            <person name="Sreeman S.M."/>
            <person name="Shimizu K.K."/>
        </authorList>
    </citation>
    <scope>NUCLEOTIDE SEQUENCE</scope>
</reference>
<sequence length="1275" mass="138562">MNGTRQYETGGDMPYEPFLESKSGNQQFLSNGKRTADFLSVPTKRIRTAVRQRVVSPFPSGAAGTSQFTSKTDASSGDTNSYQDDQSSFGGSFPRKNADIESTMDFDRQLLYDGNEVSTKSKKKKKSKHQGYKTPQTVAESCTFTAPGKGAYDARPQAVSVAQYDQKDYLKKRSELHQFDSNGNIVINGQHAAKKPKLMNQLPDISLEALAPVGPMASPAASQMSNMANPTKIIKITTRGRKTKGLKMTAGHVGPGGPWSSFEDQALVVLVHDLGENWELVSDALNNIVQLKCIYRRPNECEERHKFLTDKGSGDGADSADDSGSSQRYPSQLPGIPKGSARQLFQRLQVPFEDENIKAHFEKIIVLGQKLHQNRRKGEIQEFKQINPLHASHVVALSQACPSNANAIFTPLDLCDAVPPNSDTLSIGYPGSHTNGLALPNNHGSVGHGLLTSNVNSRLPGSPGMVLGGNLPSPSSLNAPSRDAQRYGVPRPTSLQGDEQQRMQYNQMFNGRSLQQSGVSVPGVLPSGVDRGVRMMHTAHGMGMMPGINRGTHGTRPGFPRLGSPGMLNMVSSGNLPPSNGQGLQNTVTVHPGSVPGPGNAMLRPRDPMQMLRLLWPAVVSTSNQVWCSFDESRAGVNRKLELWRHTLECKGFRLSRAKTEYMMCEFSVTRHEDGDVSLDGQLVAKKDTFRYLGSMLQKDGDIDEDVRHRISAGWLKWRQASGVLCGKRVPQKLKDRSMSKVKPMNSNPLQSPQAPSANLQPSTFSLLLVAIEAASVESTTRDICDVEFTTLDFTPMMAMEIHPRNNAILLLYLEPSPGQSSEEHRQMMMPDFQLQVSQGNSQAVHFNGPPFSSAGASSPVQSFPVQQSQPHQIPQQSHMFGKTHLSHIQGANQTNSQQPGYAMRLAKEKQIQQMIPQQQRPLSGPSAVPAVQSGSQMQQQGQGSASGVIPSQQQLKQQHPAQNSLGSSVLPNQAAATASHKQKKQQGQQQSRQNQQQRNQGSQQAKLMKSLGRGNMIQNPDATPASGISTTCKSQAPDKNVMQQSTGYFTGNRGSLPSISQPGNQPKIYASQVPQSPVQTPDVSNQQGSVKGSPSQGLLASQQSPLHSSSQLATQQQQQQQRYMNPSQNNIQRLIMQQNRLMNTDGRIELPADQVQHNQAMPSASLARNTDSGSPGISSINQRKQESSHDPAAVTSTSQLANSPHDTFVGSDTLLSTSSQMLQRQLSGGVPIHGHGIGGQMQQQQSRQQLQPQQQQRPVVQGSVYAHPSNSGPG</sequence>
<name>A0AAV5E7I5_ELECO</name>
<protein>
    <recommendedName>
        <fullName evidence="2">Myb-like domain-containing protein</fullName>
    </recommendedName>
</protein>
<keyword evidence="4" id="KW-1185">Reference proteome</keyword>
<feature type="compositionally biased region" description="Polar residues" evidence="1">
    <location>
        <begin position="1017"/>
        <end position="1035"/>
    </location>
</feature>
<feature type="compositionally biased region" description="Polar residues" evidence="1">
    <location>
        <begin position="63"/>
        <end position="90"/>
    </location>
</feature>
<dbReference type="Gene3D" id="1.10.10.60">
    <property type="entry name" value="Homeodomain-like"/>
    <property type="match status" value="1"/>
</dbReference>
<dbReference type="Pfam" id="PF13921">
    <property type="entry name" value="Myb_DNA-bind_6"/>
    <property type="match status" value="1"/>
</dbReference>
<feature type="compositionally biased region" description="Low complexity" evidence="1">
    <location>
        <begin position="849"/>
        <end position="877"/>
    </location>
</feature>
<feature type="region of interest" description="Disordered" evidence="1">
    <location>
        <begin position="837"/>
        <end position="877"/>
    </location>
</feature>
<feature type="compositionally biased region" description="Polar residues" evidence="1">
    <location>
        <begin position="950"/>
        <end position="977"/>
    </location>
</feature>
<evidence type="ECO:0000256" key="1">
    <source>
        <dbReference type="SAM" id="MobiDB-lite"/>
    </source>
</evidence>
<feature type="compositionally biased region" description="Low complexity" evidence="1">
    <location>
        <begin position="1099"/>
        <end position="1122"/>
    </location>
</feature>
<dbReference type="CDD" id="cd00167">
    <property type="entry name" value="SANT"/>
    <property type="match status" value="1"/>
</dbReference>
<dbReference type="PANTHER" id="PTHR46774">
    <property type="entry name" value="CHROMATIN MODIFICATION-RELATED PROTEIN EAF1 A-RELATED"/>
    <property type="match status" value="1"/>
</dbReference>
<evidence type="ECO:0000259" key="2">
    <source>
        <dbReference type="PROSITE" id="PS50090"/>
    </source>
</evidence>
<feature type="region of interest" description="Disordered" evidence="1">
    <location>
        <begin position="1"/>
        <end position="97"/>
    </location>
</feature>
<dbReference type="PANTHER" id="PTHR46774:SF3">
    <property type="entry name" value="CHROMATIN MODIFICATION-RELATED PROTEIN EAF1 A-RELATED"/>
    <property type="match status" value="1"/>
</dbReference>
<feature type="region of interest" description="Disordered" evidence="1">
    <location>
        <begin position="736"/>
        <end position="757"/>
    </location>
</feature>
<feature type="compositionally biased region" description="Polar residues" evidence="1">
    <location>
        <begin position="1162"/>
        <end position="1183"/>
    </location>
</feature>
<dbReference type="InterPro" id="IPR044798">
    <property type="entry name" value="EAF1A/B"/>
</dbReference>
<feature type="compositionally biased region" description="Polar residues" evidence="1">
    <location>
        <begin position="1195"/>
        <end position="1206"/>
    </location>
</feature>
<feature type="compositionally biased region" description="Low complexity" evidence="1">
    <location>
        <begin position="470"/>
        <end position="481"/>
    </location>
</feature>
<feature type="region of interest" description="Disordered" evidence="1">
    <location>
        <begin position="912"/>
        <end position="1125"/>
    </location>
</feature>
<evidence type="ECO:0000313" key="3">
    <source>
        <dbReference type="EMBL" id="GJN18575.1"/>
    </source>
</evidence>
<feature type="region of interest" description="Disordered" evidence="1">
    <location>
        <begin position="307"/>
        <end position="337"/>
    </location>
</feature>
<dbReference type="PROSITE" id="PS50090">
    <property type="entry name" value="MYB_LIKE"/>
    <property type="match status" value="1"/>
</dbReference>
<organism evidence="3 4">
    <name type="scientific">Eleusine coracana subsp. coracana</name>
    <dbReference type="NCBI Taxonomy" id="191504"/>
    <lineage>
        <taxon>Eukaryota</taxon>
        <taxon>Viridiplantae</taxon>
        <taxon>Streptophyta</taxon>
        <taxon>Embryophyta</taxon>
        <taxon>Tracheophyta</taxon>
        <taxon>Spermatophyta</taxon>
        <taxon>Magnoliopsida</taxon>
        <taxon>Liliopsida</taxon>
        <taxon>Poales</taxon>
        <taxon>Poaceae</taxon>
        <taxon>PACMAD clade</taxon>
        <taxon>Chloridoideae</taxon>
        <taxon>Cynodonteae</taxon>
        <taxon>Eleusininae</taxon>
        <taxon>Eleusine</taxon>
    </lineage>
</organism>
<comment type="caution">
    <text evidence="3">The sequence shown here is derived from an EMBL/GenBank/DDBJ whole genome shotgun (WGS) entry which is preliminary data.</text>
</comment>
<feature type="compositionally biased region" description="Polar residues" evidence="1">
    <location>
        <begin position="22"/>
        <end position="33"/>
    </location>
</feature>
<feature type="region of interest" description="Disordered" evidence="1">
    <location>
        <begin position="1229"/>
        <end position="1275"/>
    </location>
</feature>
<feature type="compositionally biased region" description="Low complexity" evidence="1">
    <location>
        <begin position="986"/>
        <end position="1005"/>
    </location>
</feature>
<feature type="region of interest" description="Disordered" evidence="1">
    <location>
        <begin position="1162"/>
        <end position="1213"/>
    </location>
</feature>
<dbReference type="GO" id="GO:0035267">
    <property type="term" value="C:NuA4 histone acetyltransferase complex"/>
    <property type="evidence" value="ECO:0007669"/>
    <property type="project" value="InterPro"/>
</dbReference>
<reference evidence="3" key="1">
    <citation type="journal article" date="2018" name="DNA Res.">
        <title>Multiple hybrid de novo genome assembly of finger millet, an orphan allotetraploid crop.</title>
        <authorList>
            <person name="Hatakeyama M."/>
            <person name="Aluri S."/>
            <person name="Balachadran M.T."/>
            <person name="Sivarajan S.R."/>
            <person name="Patrignani A."/>
            <person name="Gruter S."/>
            <person name="Poveda L."/>
            <person name="Shimizu-Inatsugi R."/>
            <person name="Baeten J."/>
            <person name="Francoijs K.J."/>
            <person name="Nataraja K.N."/>
            <person name="Reddy Y.A.N."/>
            <person name="Phadnis S."/>
            <person name="Ravikumar R.L."/>
            <person name="Schlapbach R."/>
            <person name="Sreeman S.M."/>
            <person name="Shimizu K.K."/>
        </authorList>
    </citation>
    <scope>NUCLEOTIDE SEQUENCE</scope>
</reference>
<proteinExistence type="predicted"/>
<gene>
    <name evidence="3" type="primary">gb05747</name>
    <name evidence="3" type="ORF">PR202_gb05747</name>
</gene>
<evidence type="ECO:0000313" key="4">
    <source>
        <dbReference type="Proteomes" id="UP001054889"/>
    </source>
</evidence>
<feature type="compositionally biased region" description="Polar residues" evidence="1">
    <location>
        <begin position="745"/>
        <end position="757"/>
    </location>
</feature>
<feature type="compositionally biased region" description="Polar residues" evidence="1">
    <location>
        <begin position="1073"/>
        <end position="1097"/>
    </location>
</feature>
<dbReference type="Proteomes" id="UP001054889">
    <property type="component" value="Unassembled WGS sequence"/>
</dbReference>
<feature type="region of interest" description="Disordered" evidence="1">
    <location>
        <begin position="449"/>
        <end position="498"/>
    </location>
</feature>
<dbReference type="AlphaFoldDB" id="A0AAV5E7I5"/>
<feature type="compositionally biased region" description="Low complexity" evidence="1">
    <location>
        <begin position="933"/>
        <end position="948"/>
    </location>
</feature>
<feature type="compositionally biased region" description="Low complexity" evidence="1">
    <location>
        <begin position="1229"/>
        <end position="1264"/>
    </location>
</feature>
<dbReference type="EMBL" id="BQKI01000073">
    <property type="protein sequence ID" value="GJN18575.1"/>
    <property type="molecule type" value="Genomic_DNA"/>
</dbReference>
<feature type="compositionally biased region" description="Polar residues" evidence="1">
    <location>
        <begin position="1042"/>
        <end position="1065"/>
    </location>
</feature>